<gene>
    <name evidence="1" type="ORF">LCGC14_1711900</name>
</gene>
<organism evidence="1">
    <name type="scientific">marine sediment metagenome</name>
    <dbReference type="NCBI Taxonomy" id="412755"/>
    <lineage>
        <taxon>unclassified sequences</taxon>
        <taxon>metagenomes</taxon>
        <taxon>ecological metagenomes</taxon>
    </lineage>
</organism>
<dbReference type="EMBL" id="LAZR01015278">
    <property type="protein sequence ID" value="KKM13869.1"/>
    <property type="molecule type" value="Genomic_DNA"/>
</dbReference>
<protein>
    <submittedName>
        <fullName evidence="1">Uncharacterized protein</fullName>
    </submittedName>
</protein>
<reference evidence="1" key="1">
    <citation type="journal article" date="2015" name="Nature">
        <title>Complex archaea that bridge the gap between prokaryotes and eukaryotes.</title>
        <authorList>
            <person name="Spang A."/>
            <person name="Saw J.H."/>
            <person name="Jorgensen S.L."/>
            <person name="Zaremba-Niedzwiedzka K."/>
            <person name="Martijn J."/>
            <person name="Lind A.E."/>
            <person name="van Eijk R."/>
            <person name="Schleper C."/>
            <person name="Guy L."/>
            <person name="Ettema T.J."/>
        </authorList>
    </citation>
    <scope>NUCLEOTIDE SEQUENCE</scope>
</reference>
<proteinExistence type="predicted"/>
<evidence type="ECO:0000313" key="1">
    <source>
        <dbReference type="EMBL" id="KKM13869.1"/>
    </source>
</evidence>
<comment type="caution">
    <text evidence="1">The sequence shown here is derived from an EMBL/GenBank/DDBJ whole genome shotgun (WGS) entry which is preliminary data.</text>
</comment>
<accession>A0A0F9I2G5</accession>
<dbReference type="AlphaFoldDB" id="A0A0F9I2G5"/>
<name>A0A0F9I2G5_9ZZZZ</name>
<sequence length="35" mass="3548">MKGMLQAGLFAVGAVIVAKWAAKNIPGLAPLGKLL</sequence>